<gene>
    <name evidence="7" type="ORF">GLW04_05925</name>
</gene>
<evidence type="ECO:0000256" key="5">
    <source>
        <dbReference type="ARBA" id="ARBA00022691"/>
    </source>
</evidence>
<dbReference type="EC" id="2.1.1.80" evidence="2"/>
<evidence type="ECO:0000256" key="2">
    <source>
        <dbReference type="ARBA" id="ARBA00012534"/>
    </source>
</evidence>
<dbReference type="Proteomes" id="UP000460949">
    <property type="component" value="Unassembled WGS sequence"/>
</dbReference>
<dbReference type="InterPro" id="IPR036804">
    <property type="entry name" value="CheR_N_sf"/>
</dbReference>
<keyword evidence="5" id="KW-0949">S-adenosyl-L-methionine</keyword>
<protein>
    <recommendedName>
        <fullName evidence="2">protein-glutamate O-methyltransferase</fullName>
        <ecNumber evidence="2">2.1.1.80</ecNumber>
    </recommendedName>
</protein>
<feature type="domain" description="CheR-type methyltransferase" evidence="6">
    <location>
        <begin position="1"/>
        <end position="259"/>
    </location>
</feature>
<sequence length="264" mass="31211">MKDDYITFTENVHSKTGINLSLYKETQMKRRLTSLRDKRGFRTFFHYYKAAEENEGLLEELMNKITINVSEFYRNRQRFDVLEKKVIPHLLEKRGRLRIWSAACSTGEEPYTLAMILSRLAPSDRVEIIGTDIDPQALAHAREGLYHERSLKEVSPEGKQAHFTKEGSFYRIDEDIRKRVKFKEHNLLADEFPSRCDLIVCRNVMIYFTDEAKQELYRNLNRALVDDGILFVGSTEQIFSPEHYHFKVFDTFFYQKINQTSLML</sequence>
<dbReference type="PRINTS" id="PR00996">
    <property type="entry name" value="CHERMTFRASE"/>
</dbReference>
<dbReference type="InterPro" id="IPR050903">
    <property type="entry name" value="Bact_Chemotaxis_MeTrfase"/>
</dbReference>
<dbReference type="Pfam" id="PF01739">
    <property type="entry name" value="CheR"/>
    <property type="match status" value="1"/>
</dbReference>
<reference evidence="7 8" key="1">
    <citation type="submission" date="2019-11" db="EMBL/GenBank/DDBJ databases">
        <title>Genome sequences of 17 halophilic strains isolated from different environments.</title>
        <authorList>
            <person name="Furrow R.E."/>
        </authorList>
    </citation>
    <scope>NUCLEOTIDE SEQUENCE [LARGE SCALE GENOMIC DNA]</scope>
    <source>
        <strain evidence="7 8">22511_23_Filter</strain>
    </source>
</reference>
<dbReference type="SUPFAM" id="SSF47757">
    <property type="entry name" value="Chemotaxis receptor methyltransferase CheR, N-terminal domain"/>
    <property type="match status" value="1"/>
</dbReference>
<comment type="caution">
    <text evidence="7">The sequence shown here is derived from an EMBL/GenBank/DDBJ whole genome shotgun (WGS) entry which is preliminary data.</text>
</comment>
<dbReference type="AlphaFoldDB" id="A0A845DP82"/>
<organism evidence="7 8">
    <name type="scientific">Halobacillus litoralis</name>
    <dbReference type="NCBI Taxonomy" id="45668"/>
    <lineage>
        <taxon>Bacteria</taxon>
        <taxon>Bacillati</taxon>
        <taxon>Bacillota</taxon>
        <taxon>Bacilli</taxon>
        <taxon>Bacillales</taxon>
        <taxon>Bacillaceae</taxon>
        <taxon>Halobacillus</taxon>
    </lineage>
</organism>
<evidence type="ECO:0000256" key="3">
    <source>
        <dbReference type="ARBA" id="ARBA00022603"/>
    </source>
</evidence>
<dbReference type="InterPro" id="IPR022642">
    <property type="entry name" value="CheR_C"/>
</dbReference>
<dbReference type="InterPro" id="IPR000780">
    <property type="entry name" value="CheR_MeTrfase"/>
</dbReference>
<evidence type="ECO:0000259" key="6">
    <source>
        <dbReference type="PROSITE" id="PS50123"/>
    </source>
</evidence>
<dbReference type="SUPFAM" id="SSF53335">
    <property type="entry name" value="S-adenosyl-L-methionine-dependent methyltransferases"/>
    <property type="match status" value="1"/>
</dbReference>
<dbReference type="SMART" id="SM00138">
    <property type="entry name" value="MeTrc"/>
    <property type="match status" value="1"/>
</dbReference>
<evidence type="ECO:0000313" key="8">
    <source>
        <dbReference type="Proteomes" id="UP000460949"/>
    </source>
</evidence>
<dbReference type="PANTHER" id="PTHR24422">
    <property type="entry name" value="CHEMOTAXIS PROTEIN METHYLTRANSFERASE"/>
    <property type="match status" value="1"/>
</dbReference>
<comment type="catalytic activity">
    <reaction evidence="1">
        <text>L-glutamyl-[protein] + S-adenosyl-L-methionine = [protein]-L-glutamate 5-O-methyl ester + S-adenosyl-L-homocysteine</text>
        <dbReference type="Rhea" id="RHEA:24452"/>
        <dbReference type="Rhea" id="RHEA-COMP:10208"/>
        <dbReference type="Rhea" id="RHEA-COMP:10311"/>
        <dbReference type="ChEBI" id="CHEBI:29973"/>
        <dbReference type="ChEBI" id="CHEBI:57856"/>
        <dbReference type="ChEBI" id="CHEBI:59789"/>
        <dbReference type="ChEBI" id="CHEBI:82795"/>
        <dbReference type="EC" id="2.1.1.80"/>
    </reaction>
</comment>
<dbReference type="InterPro" id="IPR029063">
    <property type="entry name" value="SAM-dependent_MTases_sf"/>
</dbReference>
<dbReference type="GO" id="GO:0008983">
    <property type="term" value="F:protein-glutamate O-methyltransferase activity"/>
    <property type="evidence" value="ECO:0007669"/>
    <property type="project" value="UniProtKB-EC"/>
</dbReference>
<dbReference type="Gene3D" id="3.40.50.150">
    <property type="entry name" value="Vaccinia Virus protein VP39"/>
    <property type="match status" value="1"/>
</dbReference>
<keyword evidence="4 7" id="KW-0808">Transferase</keyword>
<proteinExistence type="predicted"/>
<accession>A0A845DP82</accession>
<dbReference type="Pfam" id="PF03705">
    <property type="entry name" value="CheR_N"/>
    <property type="match status" value="1"/>
</dbReference>
<dbReference type="GO" id="GO:0032259">
    <property type="term" value="P:methylation"/>
    <property type="evidence" value="ECO:0007669"/>
    <property type="project" value="UniProtKB-KW"/>
</dbReference>
<dbReference type="PROSITE" id="PS50123">
    <property type="entry name" value="CHER"/>
    <property type="match status" value="1"/>
</dbReference>
<dbReference type="CDD" id="cd02440">
    <property type="entry name" value="AdoMet_MTases"/>
    <property type="match status" value="1"/>
</dbReference>
<dbReference type="PANTHER" id="PTHR24422:SF19">
    <property type="entry name" value="CHEMOTAXIS PROTEIN METHYLTRANSFERASE"/>
    <property type="match status" value="1"/>
</dbReference>
<dbReference type="EMBL" id="WMET01000001">
    <property type="protein sequence ID" value="MYL19421.1"/>
    <property type="molecule type" value="Genomic_DNA"/>
</dbReference>
<evidence type="ECO:0000256" key="4">
    <source>
        <dbReference type="ARBA" id="ARBA00022679"/>
    </source>
</evidence>
<name>A0A845DP82_9BACI</name>
<dbReference type="RefSeq" id="WP_160835810.1">
    <property type="nucleotide sequence ID" value="NZ_WMET01000001.1"/>
</dbReference>
<dbReference type="InterPro" id="IPR022641">
    <property type="entry name" value="CheR_N"/>
</dbReference>
<evidence type="ECO:0000256" key="1">
    <source>
        <dbReference type="ARBA" id="ARBA00001541"/>
    </source>
</evidence>
<keyword evidence="3 7" id="KW-0489">Methyltransferase</keyword>
<evidence type="ECO:0000313" key="7">
    <source>
        <dbReference type="EMBL" id="MYL19421.1"/>
    </source>
</evidence>
<dbReference type="Gene3D" id="1.10.155.10">
    <property type="entry name" value="Chemotaxis receptor methyltransferase CheR, N-terminal domain"/>
    <property type="match status" value="1"/>
</dbReference>